<dbReference type="EMBL" id="JBHSJB010000017">
    <property type="protein sequence ID" value="MFC5055963.1"/>
    <property type="molecule type" value="Genomic_DNA"/>
</dbReference>
<gene>
    <name evidence="2" type="ORF">ACFPFM_19675</name>
</gene>
<evidence type="ECO:0000259" key="1">
    <source>
        <dbReference type="PROSITE" id="PS50222"/>
    </source>
</evidence>
<reference evidence="3" key="1">
    <citation type="journal article" date="2019" name="Int. J. Syst. Evol. Microbiol.">
        <title>The Global Catalogue of Microorganisms (GCM) 10K type strain sequencing project: providing services to taxonomists for standard genome sequencing and annotation.</title>
        <authorList>
            <consortium name="The Broad Institute Genomics Platform"/>
            <consortium name="The Broad Institute Genome Sequencing Center for Infectious Disease"/>
            <person name="Wu L."/>
            <person name="Ma J."/>
        </authorList>
    </citation>
    <scope>NUCLEOTIDE SEQUENCE [LARGE SCALE GENOMIC DNA]</scope>
    <source>
        <strain evidence="3">KCTC 12848</strain>
    </source>
</reference>
<dbReference type="SMART" id="SM00054">
    <property type="entry name" value="EFh"/>
    <property type="match status" value="3"/>
</dbReference>
<organism evidence="2 3">
    <name type="scientific">Saccharothrix xinjiangensis</name>
    <dbReference type="NCBI Taxonomy" id="204798"/>
    <lineage>
        <taxon>Bacteria</taxon>
        <taxon>Bacillati</taxon>
        <taxon>Actinomycetota</taxon>
        <taxon>Actinomycetes</taxon>
        <taxon>Pseudonocardiales</taxon>
        <taxon>Pseudonocardiaceae</taxon>
        <taxon>Saccharothrix</taxon>
    </lineage>
</organism>
<feature type="domain" description="EF-hand" evidence="1">
    <location>
        <begin position="135"/>
        <end position="170"/>
    </location>
</feature>
<dbReference type="InterPro" id="IPR011992">
    <property type="entry name" value="EF-hand-dom_pair"/>
</dbReference>
<comment type="caution">
    <text evidence="2">The sequence shown here is derived from an EMBL/GenBank/DDBJ whole genome shotgun (WGS) entry which is preliminary data.</text>
</comment>
<protein>
    <submittedName>
        <fullName evidence="2">EF-hand domain-containing protein</fullName>
    </submittedName>
</protein>
<dbReference type="CDD" id="cd00051">
    <property type="entry name" value="EFh"/>
    <property type="match status" value="1"/>
</dbReference>
<dbReference type="SUPFAM" id="SSF47473">
    <property type="entry name" value="EF-hand"/>
    <property type="match status" value="1"/>
</dbReference>
<sequence>MPLTDLLKTKIDRGFGHLDVDGDGLLTEQDHVLMGHRAARALGHAPGSPQEQRIVEAYLRIWHDLHRPHIPGGGEAITREQFLASTGSLADDPRAARASVGALAEAFLAIADTDTDGHVSPAEFLVFQHGHFPGLTEEESNEAFRHLDVDGDGRLTAEEFVQACVDYWSSTDPDAPGNWWSGRPVT</sequence>
<dbReference type="InterPro" id="IPR018247">
    <property type="entry name" value="EF_Hand_1_Ca_BS"/>
</dbReference>
<dbReference type="Proteomes" id="UP001595833">
    <property type="component" value="Unassembled WGS sequence"/>
</dbReference>
<dbReference type="InterPro" id="IPR002048">
    <property type="entry name" value="EF_hand_dom"/>
</dbReference>
<proteinExistence type="predicted"/>
<dbReference type="Pfam" id="PF13499">
    <property type="entry name" value="EF-hand_7"/>
    <property type="match status" value="1"/>
</dbReference>
<dbReference type="PROSITE" id="PS00018">
    <property type="entry name" value="EF_HAND_1"/>
    <property type="match status" value="2"/>
</dbReference>
<evidence type="ECO:0000313" key="2">
    <source>
        <dbReference type="EMBL" id="MFC5055963.1"/>
    </source>
</evidence>
<evidence type="ECO:0000313" key="3">
    <source>
        <dbReference type="Proteomes" id="UP001595833"/>
    </source>
</evidence>
<dbReference type="Gene3D" id="1.10.238.10">
    <property type="entry name" value="EF-hand"/>
    <property type="match status" value="1"/>
</dbReference>
<name>A0ABV9Y132_9PSEU</name>
<dbReference type="PROSITE" id="PS50222">
    <property type="entry name" value="EF_HAND_2"/>
    <property type="match status" value="1"/>
</dbReference>
<dbReference type="RefSeq" id="WP_344039755.1">
    <property type="nucleotide sequence ID" value="NZ_BAAAKE010000018.1"/>
</dbReference>
<keyword evidence="3" id="KW-1185">Reference proteome</keyword>
<accession>A0ABV9Y132</accession>